<keyword evidence="3" id="KW-1185">Reference proteome</keyword>
<dbReference type="EMBL" id="MCGN01000008">
    <property type="protein sequence ID" value="ORY93721.1"/>
    <property type="molecule type" value="Genomic_DNA"/>
</dbReference>
<evidence type="ECO:0000259" key="1">
    <source>
        <dbReference type="PROSITE" id="PS50011"/>
    </source>
</evidence>
<protein>
    <submittedName>
        <fullName evidence="2">Armadillo-type protein</fullName>
    </submittedName>
</protein>
<dbReference type="OMA" id="RCHRSYK"/>
<dbReference type="Gene3D" id="1.25.10.10">
    <property type="entry name" value="Leucine-rich Repeat Variant"/>
    <property type="match status" value="1"/>
</dbReference>
<name>A0A1X2H5J2_SYNRA</name>
<dbReference type="FunCoup" id="A0A1X2H5J2">
    <property type="interactions" value="1031"/>
</dbReference>
<dbReference type="InParanoid" id="A0A1X2H5J2"/>
<dbReference type="PANTHER" id="PTHR12984">
    <property type="entry name" value="SCY1-RELATED S/T PROTEIN KINASE-LIKE"/>
    <property type="match status" value="1"/>
</dbReference>
<organism evidence="2 3">
    <name type="scientific">Syncephalastrum racemosum</name>
    <name type="common">Filamentous fungus</name>
    <dbReference type="NCBI Taxonomy" id="13706"/>
    <lineage>
        <taxon>Eukaryota</taxon>
        <taxon>Fungi</taxon>
        <taxon>Fungi incertae sedis</taxon>
        <taxon>Mucoromycota</taxon>
        <taxon>Mucoromycotina</taxon>
        <taxon>Mucoromycetes</taxon>
        <taxon>Mucorales</taxon>
        <taxon>Syncephalastraceae</taxon>
        <taxon>Syncephalastrum</taxon>
    </lineage>
</organism>
<feature type="non-terminal residue" evidence="2">
    <location>
        <position position="579"/>
    </location>
</feature>
<accession>A0A1X2H5J2</accession>
<dbReference type="Proteomes" id="UP000242180">
    <property type="component" value="Unassembled WGS sequence"/>
</dbReference>
<dbReference type="SUPFAM" id="SSF48371">
    <property type="entry name" value="ARM repeat"/>
    <property type="match status" value="1"/>
</dbReference>
<dbReference type="SUPFAM" id="SSF56112">
    <property type="entry name" value="Protein kinase-like (PK-like)"/>
    <property type="match status" value="1"/>
</dbReference>
<evidence type="ECO:0000313" key="2">
    <source>
        <dbReference type="EMBL" id="ORY93721.1"/>
    </source>
</evidence>
<dbReference type="InterPro" id="IPR016024">
    <property type="entry name" value="ARM-type_fold"/>
</dbReference>
<dbReference type="Pfam" id="PF12717">
    <property type="entry name" value="Cnd1"/>
    <property type="match status" value="1"/>
</dbReference>
<dbReference type="STRING" id="13706.A0A1X2H5J2"/>
<dbReference type="OrthoDB" id="447103at2759"/>
<dbReference type="PANTHER" id="PTHR12984:SF3">
    <property type="entry name" value="N-TERMINAL KINASE-LIKE PROTEIN"/>
    <property type="match status" value="1"/>
</dbReference>
<sequence length="579" mass="64048">MRTIRHPDLLRYLDGMETEGAIMFVTDPVEPLSDQLHQDPNPDLILWGLYKIANAIAFINNDCGMIHGNVRTSSIFTNRAGEWKLGGLELLSSLQDESPVILTFGGLMPDAQRYASPEIRKSGWTVIKNLPIAATDSYHLGCLIFEAYNRHFETPDQLDSRRGNIPSDIIDSYRSLLHGSPGARPDAHQFLDTGLRSKGFFTTDFIQVNLFLENISIKESVERDNFFRKLDQHINSFPSEFSKFKILPELVKAFEFGSGGAKALNAILKIGQLLPEDGFEADVVPPIVRMFASPDRAIRASLLENMPHFIDHVPKKTVTDQIFPNVATGFTDTVPMIREQTIKSILHLVPKLSDRIINYDLLKYLAKLQMDHEPGIRTNTTICLGKIAKSLTETVSNFIKLLSSKTDYFQTRKKVLIPAFTRGLRDGFHHARIAALMALAATVSFYDAQECTHRILPCVCQILIDSEKSVRTQAFKTLDVFVKQLQIYADAMPETAFQTPGPSSSPMSEKPAEDKEAAIVSMAGVFSGATKGLAGWAVSSLNARMSTPSGDIESATSQILRAENLDGTVSSLKSPANGG</sequence>
<dbReference type="InterPro" id="IPR011009">
    <property type="entry name" value="Kinase-like_dom_sf"/>
</dbReference>
<feature type="domain" description="Protein kinase" evidence="1">
    <location>
        <begin position="1"/>
        <end position="201"/>
    </location>
</feature>
<dbReference type="GO" id="GO:0005737">
    <property type="term" value="C:cytoplasm"/>
    <property type="evidence" value="ECO:0007669"/>
    <property type="project" value="TreeGrafter"/>
</dbReference>
<dbReference type="Gene3D" id="1.10.510.10">
    <property type="entry name" value="Transferase(Phosphotransferase) domain 1"/>
    <property type="match status" value="1"/>
</dbReference>
<gene>
    <name evidence="2" type="ORF">BCR43DRAFT_565266</name>
</gene>
<dbReference type="PROSITE" id="PS50011">
    <property type="entry name" value="PROTEIN_KINASE_DOM"/>
    <property type="match status" value="1"/>
</dbReference>
<dbReference type="InterPro" id="IPR011989">
    <property type="entry name" value="ARM-like"/>
</dbReference>
<dbReference type="InterPro" id="IPR051177">
    <property type="entry name" value="CIK-Related_Protein"/>
</dbReference>
<dbReference type="InterPro" id="IPR000719">
    <property type="entry name" value="Prot_kinase_dom"/>
</dbReference>
<proteinExistence type="predicted"/>
<evidence type="ECO:0000313" key="3">
    <source>
        <dbReference type="Proteomes" id="UP000242180"/>
    </source>
</evidence>
<dbReference type="GO" id="GO:0006409">
    <property type="term" value="P:tRNA export from nucleus"/>
    <property type="evidence" value="ECO:0007669"/>
    <property type="project" value="TreeGrafter"/>
</dbReference>
<dbReference type="InterPro" id="IPR032682">
    <property type="entry name" value="Cnd1_C"/>
</dbReference>
<dbReference type="AlphaFoldDB" id="A0A1X2H5J2"/>
<dbReference type="GO" id="GO:0004672">
    <property type="term" value="F:protein kinase activity"/>
    <property type="evidence" value="ECO:0007669"/>
    <property type="project" value="InterPro"/>
</dbReference>
<reference evidence="2 3" key="1">
    <citation type="submission" date="2016-07" db="EMBL/GenBank/DDBJ databases">
        <title>Pervasive Adenine N6-methylation of Active Genes in Fungi.</title>
        <authorList>
            <consortium name="DOE Joint Genome Institute"/>
            <person name="Mondo S.J."/>
            <person name="Dannebaum R.O."/>
            <person name="Kuo R.C."/>
            <person name="Labutti K."/>
            <person name="Haridas S."/>
            <person name="Kuo A."/>
            <person name="Salamov A."/>
            <person name="Ahrendt S.R."/>
            <person name="Lipzen A."/>
            <person name="Sullivan W."/>
            <person name="Andreopoulos W.B."/>
            <person name="Clum A."/>
            <person name="Lindquist E."/>
            <person name="Daum C."/>
            <person name="Ramamoorthy G.K."/>
            <person name="Gryganskyi A."/>
            <person name="Culley D."/>
            <person name="Magnuson J.K."/>
            <person name="James T.Y."/>
            <person name="O'Malley M.A."/>
            <person name="Stajich J.E."/>
            <person name="Spatafora J.W."/>
            <person name="Visel A."/>
            <person name="Grigoriev I.V."/>
        </authorList>
    </citation>
    <scope>NUCLEOTIDE SEQUENCE [LARGE SCALE GENOMIC DNA]</scope>
    <source>
        <strain evidence="2 3">NRRL 2496</strain>
    </source>
</reference>
<dbReference type="GO" id="GO:0005524">
    <property type="term" value="F:ATP binding"/>
    <property type="evidence" value="ECO:0007669"/>
    <property type="project" value="InterPro"/>
</dbReference>
<comment type="caution">
    <text evidence="2">The sequence shown here is derived from an EMBL/GenBank/DDBJ whole genome shotgun (WGS) entry which is preliminary data.</text>
</comment>